<evidence type="ECO:0000256" key="7">
    <source>
        <dbReference type="ARBA" id="ARBA00022984"/>
    </source>
</evidence>
<dbReference type="EMBL" id="AP011800">
    <property type="protein sequence ID" value="BAL58392.1"/>
    <property type="molecule type" value="Genomic_DNA"/>
</dbReference>
<keyword evidence="6 10" id="KW-0133">Cell shape</keyword>
<proteinExistence type="inferred from homology"/>
<dbReference type="GO" id="GO:0005737">
    <property type="term" value="C:cytoplasm"/>
    <property type="evidence" value="ECO:0007669"/>
    <property type="project" value="UniProtKB-SubCell"/>
</dbReference>
<dbReference type="GO" id="GO:0005524">
    <property type="term" value="F:ATP binding"/>
    <property type="evidence" value="ECO:0007669"/>
    <property type="project" value="UniProtKB-UniRule"/>
</dbReference>
<keyword evidence="2 10" id="KW-0436">Ligase</keyword>
<evidence type="ECO:0000256" key="3">
    <source>
        <dbReference type="ARBA" id="ARBA00022618"/>
    </source>
</evidence>
<dbReference type="SUPFAM" id="SSF53623">
    <property type="entry name" value="MurD-like peptide ligases, catalytic domain"/>
    <property type="match status" value="1"/>
</dbReference>
<dbReference type="InterPro" id="IPR013221">
    <property type="entry name" value="Mur_ligase_cen"/>
</dbReference>
<organism evidence="15">
    <name type="scientific">Acetithermum autotrophicum</name>
    <dbReference type="NCBI Taxonomy" id="1446466"/>
    <lineage>
        <taxon>Bacteria</taxon>
        <taxon>Candidatus Bipolaricaulota</taxon>
        <taxon>Candidatus Acetithermum</taxon>
    </lineage>
</organism>
<dbReference type="GO" id="GO:0009252">
    <property type="term" value="P:peptidoglycan biosynthetic process"/>
    <property type="evidence" value="ECO:0007669"/>
    <property type="project" value="UniProtKB-UniRule"/>
</dbReference>
<keyword evidence="5 10" id="KW-0067">ATP-binding</keyword>
<evidence type="ECO:0000256" key="11">
    <source>
        <dbReference type="RuleBase" id="RU004136"/>
    </source>
</evidence>
<dbReference type="HAMAP" id="MF_02019">
    <property type="entry name" value="MurF"/>
    <property type="match status" value="1"/>
</dbReference>
<evidence type="ECO:0000256" key="4">
    <source>
        <dbReference type="ARBA" id="ARBA00022741"/>
    </source>
</evidence>
<dbReference type="Gene3D" id="3.40.1190.10">
    <property type="entry name" value="Mur-like, catalytic domain"/>
    <property type="match status" value="1"/>
</dbReference>
<dbReference type="InterPro" id="IPR036615">
    <property type="entry name" value="Mur_ligase_C_dom_sf"/>
</dbReference>
<dbReference type="InterPro" id="IPR004101">
    <property type="entry name" value="Mur_ligase_C"/>
</dbReference>
<evidence type="ECO:0000256" key="5">
    <source>
        <dbReference type="ARBA" id="ARBA00022840"/>
    </source>
</evidence>
<dbReference type="InterPro" id="IPR036565">
    <property type="entry name" value="Mur-like_cat_sf"/>
</dbReference>
<evidence type="ECO:0000256" key="8">
    <source>
        <dbReference type="ARBA" id="ARBA00023306"/>
    </source>
</evidence>
<dbReference type="GO" id="GO:0071555">
    <property type="term" value="P:cell wall organization"/>
    <property type="evidence" value="ECO:0007669"/>
    <property type="project" value="UniProtKB-KW"/>
</dbReference>
<keyword evidence="4 10" id="KW-0547">Nucleotide-binding</keyword>
<feature type="domain" description="Mur ligase central" evidence="14">
    <location>
        <begin position="110"/>
        <end position="297"/>
    </location>
</feature>
<gene>
    <name evidence="10" type="primary">murF</name>
    <name evidence="15" type="ORF">HGMM_OP1C087</name>
</gene>
<dbReference type="GO" id="GO:0008360">
    <property type="term" value="P:regulation of cell shape"/>
    <property type="evidence" value="ECO:0007669"/>
    <property type="project" value="UniProtKB-KW"/>
</dbReference>
<keyword evidence="1 10" id="KW-0963">Cytoplasm</keyword>
<dbReference type="GO" id="GO:0008766">
    <property type="term" value="F:UDP-N-acetylmuramoylalanyl-D-glutamyl-2,6-diaminopimelate-D-alanyl-D-alanine ligase activity"/>
    <property type="evidence" value="ECO:0007669"/>
    <property type="project" value="RHEA"/>
</dbReference>
<comment type="function">
    <text evidence="10 11">Involved in cell wall formation. Catalyzes the final step in the synthesis of UDP-N-acetylmuramoyl-pentapeptide, the precursor of murein.</text>
</comment>
<dbReference type="Pfam" id="PF01225">
    <property type="entry name" value="Mur_ligase"/>
    <property type="match status" value="1"/>
</dbReference>
<keyword evidence="8 10" id="KW-0131">Cell cycle</keyword>
<dbReference type="SUPFAM" id="SSF53244">
    <property type="entry name" value="MurD-like peptide ligases, peptide-binding domain"/>
    <property type="match status" value="1"/>
</dbReference>
<dbReference type="AlphaFoldDB" id="H5SQF6"/>
<feature type="binding site" evidence="10">
    <location>
        <begin position="112"/>
        <end position="118"/>
    </location>
    <ligand>
        <name>ATP</name>
        <dbReference type="ChEBI" id="CHEBI:30616"/>
    </ligand>
</feature>
<protein>
    <recommendedName>
        <fullName evidence="10 11">UDP-N-acetylmuramoyl-tripeptide--D-alanyl-D-alanine ligase</fullName>
        <ecNumber evidence="10 11">6.3.2.10</ecNumber>
    </recommendedName>
    <alternativeName>
        <fullName evidence="10">D-alanyl-D-alanine-adding enzyme</fullName>
    </alternativeName>
</protein>
<evidence type="ECO:0000313" key="15">
    <source>
        <dbReference type="EMBL" id="BAL58392.1"/>
    </source>
</evidence>
<evidence type="ECO:0000259" key="13">
    <source>
        <dbReference type="Pfam" id="PF02875"/>
    </source>
</evidence>
<dbReference type="UniPathway" id="UPA00219"/>
<dbReference type="Pfam" id="PF02875">
    <property type="entry name" value="Mur_ligase_C"/>
    <property type="match status" value="1"/>
</dbReference>
<name>H5SQF6_ACEAU</name>
<evidence type="ECO:0000256" key="9">
    <source>
        <dbReference type="ARBA" id="ARBA00023316"/>
    </source>
</evidence>
<dbReference type="PANTHER" id="PTHR43024">
    <property type="entry name" value="UDP-N-ACETYLMURAMOYL-TRIPEPTIDE--D-ALANYL-D-ALANINE LIGASE"/>
    <property type="match status" value="1"/>
</dbReference>
<dbReference type="GO" id="GO:0047480">
    <property type="term" value="F:UDP-N-acetylmuramoyl-tripeptide-D-alanyl-D-alanine ligase activity"/>
    <property type="evidence" value="ECO:0007669"/>
    <property type="project" value="UniProtKB-UniRule"/>
</dbReference>
<feature type="domain" description="Mur ligase C-terminal" evidence="13">
    <location>
        <begin position="319"/>
        <end position="445"/>
    </location>
</feature>
<evidence type="ECO:0000259" key="12">
    <source>
        <dbReference type="Pfam" id="PF01225"/>
    </source>
</evidence>
<reference evidence="15" key="1">
    <citation type="journal article" date="2005" name="Environ. Microbiol.">
        <title>Genetic and functional properties of uncultivated thermophilic crenarchaeotes from a subsurface gold mine as revealed by analysis of genome fragments.</title>
        <authorList>
            <person name="Nunoura T."/>
            <person name="Hirayama H."/>
            <person name="Takami H."/>
            <person name="Oida H."/>
            <person name="Nishi S."/>
            <person name="Shimamura S."/>
            <person name="Suzuki Y."/>
            <person name="Inagaki F."/>
            <person name="Takai K."/>
            <person name="Nealson K.H."/>
            <person name="Horikoshi K."/>
        </authorList>
    </citation>
    <scope>NUCLEOTIDE SEQUENCE</scope>
</reference>
<evidence type="ECO:0000259" key="14">
    <source>
        <dbReference type="Pfam" id="PF08245"/>
    </source>
</evidence>
<evidence type="ECO:0000256" key="6">
    <source>
        <dbReference type="ARBA" id="ARBA00022960"/>
    </source>
</evidence>
<dbReference type="InterPro" id="IPR051046">
    <property type="entry name" value="MurCDEF_CellWall_CoF430Synth"/>
</dbReference>
<comment type="catalytic activity">
    <reaction evidence="10 11">
        <text>D-alanyl-D-alanine + UDP-N-acetyl-alpha-D-muramoyl-L-alanyl-gamma-D-glutamyl-meso-2,6-diaminopimelate + ATP = UDP-N-acetyl-alpha-D-muramoyl-L-alanyl-gamma-D-glutamyl-meso-2,6-diaminopimeloyl-D-alanyl-D-alanine + ADP + phosphate + H(+)</text>
        <dbReference type="Rhea" id="RHEA:28374"/>
        <dbReference type="ChEBI" id="CHEBI:15378"/>
        <dbReference type="ChEBI" id="CHEBI:30616"/>
        <dbReference type="ChEBI" id="CHEBI:43474"/>
        <dbReference type="ChEBI" id="CHEBI:57822"/>
        <dbReference type="ChEBI" id="CHEBI:61386"/>
        <dbReference type="ChEBI" id="CHEBI:83905"/>
        <dbReference type="ChEBI" id="CHEBI:456216"/>
        <dbReference type="EC" id="6.3.2.10"/>
    </reaction>
</comment>
<dbReference type="InterPro" id="IPR005863">
    <property type="entry name" value="UDP-N-AcMur_synth"/>
</dbReference>
<dbReference type="NCBIfam" id="TIGR01143">
    <property type="entry name" value="murF"/>
    <property type="match status" value="1"/>
</dbReference>
<keyword evidence="3 10" id="KW-0132">Cell division</keyword>
<dbReference type="PANTHER" id="PTHR43024:SF1">
    <property type="entry name" value="UDP-N-ACETYLMURAMOYL-TRIPEPTIDE--D-ALANYL-D-ALANINE LIGASE"/>
    <property type="match status" value="1"/>
</dbReference>
<dbReference type="Gene3D" id="3.90.190.20">
    <property type="entry name" value="Mur ligase, C-terminal domain"/>
    <property type="match status" value="1"/>
</dbReference>
<dbReference type="Pfam" id="PF08245">
    <property type="entry name" value="Mur_ligase_M"/>
    <property type="match status" value="1"/>
</dbReference>
<sequence>MKLSAREIVQATDGALVRGFPKAICDGVSIDSRTICPGQLFVPLQGAHCDGHDFIADALQNGAAGFLFRHGQALPTSSAGVAIRVCDTLRALHDLTRCALKKLSAPVIAIAGSNGKTTTKELIAYMLAQRFRICATKENNNTEIGLPLTVLNAPDDTELFVLEMGTTALGDLRTLCQIAPPRIGVLTSIAEEHLATLGSLERVMEAETELLETLPAHGLAIINGDNRELLAIARRKARCRIVTFGCAPHNDFVAEEIRISRTGTHFSLRSPLWQNEVQVSLLGRPAVLAALAATAVAQEFGLSFSEIRRGLLGARSAWGRLQLLSLPDTAITVLHDAYNANPASMREAIVCAAQIRQPDEELIFVLGDMLELGAMSARAHREIGRLLSQFRPDRLIVVGEWARLIGEEAARVGILTEHFATSDDAARALPLTYDGRCFILLKGSRGMRLEKILDALSQRPLVSA</sequence>
<evidence type="ECO:0000256" key="10">
    <source>
        <dbReference type="HAMAP-Rule" id="MF_02019"/>
    </source>
</evidence>
<evidence type="ECO:0000256" key="2">
    <source>
        <dbReference type="ARBA" id="ARBA00022598"/>
    </source>
</evidence>
<dbReference type="SUPFAM" id="SSF63418">
    <property type="entry name" value="MurE/MurF N-terminal domain"/>
    <property type="match status" value="1"/>
</dbReference>
<dbReference type="Gene3D" id="3.40.1390.10">
    <property type="entry name" value="MurE/MurF, N-terminal domain"/>
    <property type="match status" value="1"/>
</dbReference>
<keyword evidence="7 10" id="KW-0573">Peptidoglycan synthesis</keyword>
<keyword evidence="9 10" id="KW-0961">Cell wall biogenesis/degradation</keyword>
<accession>H5SQF6</accession>
<dbReference type="InterPro" id="IPR000713">
    <property type="entry name" value="Mur_ligase_N"/>
</dbReference>
<evidence type="ECO:0000256" key="1">
    <source>
        <dbReference type="ARBA" id="ARBA00022490"/>
    </source>
</evidence>
<comment type="subcellular location">
    <subcellularLocation>
        <location evidence="10 11">Cytoplasm</location>
    </subcellularLocation>
</comment>
<dbReference type="GO" id="GO:0051301">
    <property type="term" value="P:cell division"/>
    <property type="evidence" value="ECO:0007669"/>
    <property type="project" value="UniProtKB-KW"/>
</dbReference>
<dbReference type="InterPro" id="IPR035911">
    <property type="entry name" value="MurE/MurF_N"/>
</dbReference>
<comment type="similarity">
    <text evidence="10">Belongs to the MurCDEF family. MurF subfamily.</text>
</comment>
<feature type="domain" description="Mur ligase N-terminal catalytic" evidence="12">
    <location>
        <begin position="27"/>
        <end position="73"/>
    </location>
</feature>
<reference evidence="15" key="2">
    <citation type="journal article" date="2012" name="PLoS ONE">
        <title>A Deeply Branching Thermophilic Bacterium with an Ancient Acetyl-CoA Pathway Dominates a Subsurface Ecosystem.</title>
        <authorList>
            <person name="Takami H."/>
            <person name="Noguchi H."/>
            <person name="Takaki Y."/>
            <person name="Uchiyama I."/>
            <person name="Toyoda A."/>
            <person name="Nishi S."/>
            <person name="Chee G.-J."/>
            <person name="Arai W."/>
            <person name="Nunoura T."/>
            <person name="Itoh T."/>
            <person name="Hattori M."/>
            <person name="Takai K."/>
        </authorList>
    </citation>
    <scope>NUCLEOTIDE SEQUENCE</scope>
</reference>
<dbReference type="EC" id="6.3.2.10" evidence="10 11"/>
<comment type="pathway">
    <text evidence="10 11">Cell wall biogenesis; peptidoglycan biosynthesis.</text>
</comment>